<dbReference type="InterPro" id="IPR004871">
    <property type="entry name" value="RSE1/DDB1/CPSF1_C"/>
</dbReference>
<reference evidence="2 3" key="1">
    <citation type="journal article" date="2024" name="BMC Biol.">
        <title>Comparative genomics of Ascetosporea gives new insight into the evolutionary basis for animal parasitism in Rhizaria.</title>
        <authorList>
            <person name="Hiltunen Thoren M."/>
            <person name="Onut-Brannstrom I."/>
            <person name="Alfjorden A."/>
            <person name="Peckova H."/>
            <person name="Swords F."/>
            <person name="Hooper C."/>
            <person name="Holzer A.S."/>
            <person name="Bass D."/>
            <person name="Burki F."/>
        </authorList>
    </citation>
    <scope>NUCLEOTIDE SEQUENCE [LARGE SCALE GENOMIC DNA]</scope>
    <source>
        <strain evidence="2">20-A016</strain>
    </source>
</reference>
<proteinExistence type="predicted"/>
<evidence type="ECO:0000313" key="3">
    <source>
        <dbReference type="Proteomes" id="UP001439008"/>
    </source>
</evidence>
<name>A0ABV2AU03_9EUKA</name>
<organism evidence="2 3">
    <name type="scientific">Bonamia ostreae</name>
    <dbReference type="NCBI Taxonomy" id="126728"/>
    <lineage>
        <taxon>Eukaryota</taxon>
        <taxon>Sar</taxon>
        <taxon>Rhizaria</taxon>
        <taxon>Endomyxa</taxon>
        <taxon>Ascetosporea</taxon>
        <taxon>Haplosporida</taxon>
        <taxon>Bonamia</taxon>
    </lineage>
</organism>
<evidence type="ECO:0000313" key="2">
    <source>
        <dbReference type="EMBL" id="MES1922852.1"/>
    </source>
</evidence>
<dbReference type="InterPro" id="IPR050358">
    <property type="entry name" value="RSE1/DDB1/CFT1"/>
</dbReference>
<keyword evidence="3" id="KW-1185">Reference proteome</keyword>
<keyword evidence="2" id="KW-0560">Oxidoreductase</keyword>
<dbReference type="PANTHER" id="PTHR10644">
    <property type="entry name" value="DNA REPAIR/RNA PROCESSING CPSF FAMILY"/>
    <property type="match status" value="1"/>
</dbReference>
<dbReference type="Proteomes" id="UP001439008">
    <property type="component" value="Unassembled WGS sequence"/>
</dbReference>
<dbReference type="EMBL" id="JBDODL010003891">
    <property type="protein sequence ID" value="MES1922852.1"/>
    <property type="molecule type" value="Genomic_DNA"/>
</dbReference>
<dbReference type="GO" id="GO:0008863">
    <property type="term" value="F:formate dehydrogenase (NAD+) activity"/>
    <property type="evidence" value="ECO:0007669"/>
    <property type="project" value="UniProtKB-EC"/>
</dbReference>
<dbReference type="EC" id="1.17.1.9" evidence="2"/>
<accession>A0ABV2AU03</accession>
<feature type="domain" description="RSE1/DDB1/CPSF1 C-terminal" evidence="1">
    <location>
        <begin position="3"/>
        <end position="136"/>
    </location>
</feature>
<dbReference type="Gene3D" id="1.10.150.910">
    <property type="match status" value="1"/>
</dbReference>
<dbReference type="InterPro" id="IPR015943">
    <property type="entry name" value="WD40/YVTN_repeat-like_dom_sf"/>
</dbReference>
<dbReference type="Pfam" id="PF03178">
    <property type="entry name" value="CPSF_A"/>
    <property type="match status" value="1"/>
</dbReference>
<comment type="caution">
    <text evidence="2">The sequence shown here is derived from an EMBL/GenBank/DDBJ whole genome shotgun (WGS) entry which is preliminary data.</text>
</comment>
<sequence length="170" mass="19356">MFEGDKFGNFIIHRLRGEEEDKLKTSLNIPYGGYLNSAGIKLIDSAHYYVGETITSLEKCVLNPGGAEVIIYSTIFGGIGVFYPLKNREDVDFFVHLETHMRQNAPPIAGRRHIDFRSSYFPVKNCVDGDLCEQFGSMSRDVQKHITSEMVMKDPNTIKKRIEILRSHII</sequence>
<dbReference type="Gene3D" id="2.130.10.10">
    <property type="entry name" value="YVTN repeat-like/Quinoprotein amine dehydrogenase"/>
    <property type="match status" value="1"/>
</dbReference>
<evidence type="ECO:0000259" key="1">
    <source>
        <dbReference type="Pfam" id="PF03178"/>
    </source>
</evidence>
<protein>
    <submittedName>
        <fullName evidence="2">Splicing factor 3B subunit 3</fullName>
        <ecNumber evidence="2">1.17.1.9</ecNumber>
    </submittedName>
</protein>
<gene>
    <name evidence="2" type="primary">SF3B3_1</name>
    <name evidence="2" type="ORF">MHBO_004381</name>
</gene>